<feature type="non-terminal residue" evidence="1">
    <location>
        <position position="71"/>
    </location>
</feature>
<keyword evidence="2" id="KW-1185">Reference proteome</keyword>
<dbReference type="AlphaFoldDB" id="A0AAN4ZDZ0"/>
<proteinExistence type="predicted"/>
<reference evidence="2" key="1">
    <citation type="submission" date="2022-10" db="EMBL/GenBank/DDBJ databases">
        <title>Genome assembly of Pristionchus species.</title>
        <authorList>
            <person name="Yoshida K."/>
            <person name="Sommer R.J."/>
        </authorList>
    </citation>
    <scope>NUCLEOTIDE SEQUENCE [LARGE SCALE GENOMIC DNA]</scope>
    <source>
        <strain evidence="2">RS5460</strain>
    </source>
</reference>
<feature type="non-terminal residue" evidence="1">
    <location>
        <position position="1"/>
    </location>
</feature>
<organism evidence="1 2">
    <name type="scientific">Pristionchus mayeri</name>
    <dbReference type="NCBI Taxonomy" id="1317129"/>
    <lineage>
        <taxon>Eukaryota</taxon>
        <taxon>Metazoa</taxon>
        <taxon>Ecdysozoa</taxon>
        <taxon>Nematoda</taxon>
        <taxon>Chromadorea</taxon>
        <taxon>Rhabditida</taxon>
        <taxon>Rhabditina</taxon>
        <taxon>Diplogasteromorpha</taxon>
        <taxon>Diplogasteroidea</taxon>
        <taxon>Neodiplogasteridae</taxon>
        <taxon>Pristionchus</taxon>
    </lineage>
</organism>
<comment type="caution">
    <text evidence="1">The sequence shown here is derived from an EMBL/GenBank/DDBJ whole genome shotgun (WGS) entry which is preliminary data.</text>
</comment>
<gene>
    <name evidence="1" type="ORF">PMAYCL1PPCAC_06192</name>
</gene>
<evidence type="ECO:0000313" key="2">
    <source>
        <dbReference type="Proteomes" id="UP001328107"/>
    </source>
</evidence>
<protein>
    <submittedName>
        <fullName evidence="1">Uncharacterized protein</fullName>
    </submittedName>
</protein>
<dbReference type="Proteomes" id="UP001328107">
    <property type="component" value="Unassembled WGS sequence"/>
</dbReference>
<sequence>ASARAVRMCTRAEDSRYDRTFHHSDFPEPGLRFSLPSPFRSNPSSGCIRCFQSARDRLLAIIAEEMAPFSL</sequence>
<dbReference type="EMBL" id="BTRK01000002">
    <property type="protein sequence ID" value="GMR35997.1"/>
    <property type="molecule type" value="Genomic_DNA"/>
</dbReference>
<name>A0AAN4ZDZ0_9BILA</name>
<accession>A0AAN4ZDZ0</accession>
<evidence type="ECO:0000313" key="1">
    <source>
        <dbReference type="EMBL" id="GMR35997.1"/>
    </source>
</evidence>